<accession>A0ACC3DB65</accession>
<comment type="caution">
    <text evidence="1">The sequence shown here is derived from an EMBL/GenBank/DDBJ whole genome shotgun (WGS) entry which is preliminary data.</text>
</comment>
<reference evidence="1" key="1">
    <citation type="submission" date="2024-09" db="EMBL/GenBank/DDBJ databases">
        <title>Black Yeasts Isolated from many extreme environments.</title>
        <authorList>
            <person name="Coleine C."/>
            <person name="Stajich J.E."/>
            <person name="Selbmann L."/>
        </authorList>
    </citation>
    <scope>NUCLEOTIDE SEQUENCE</scope>
    <source>
        <strain evidence="1">CCFEE 5737</strain>
    </source>
</reference>
<evidence type="ECO:0000313" key="2">
    <source>
        <dbReference type="Proteomes" id="UP001186974"/>
    </source>
</evidence>
<keyword evidence="2" id="KW-1185">Reference proteome</keyword>
<dbReference type="EMBL" id="JAWDJW010006441">
    <property type="protein sequence ID" value="KAK3064720.1"/>
    <property type="molecule type" value="Genomic_DNA"/>
</dbReference>
<dbReference type="Proteomes" id="UP001186974">
    <property type="component" value="Unassembled WGS sequence"/>
</dbReference>
<proteinExistence type="predicted"/>
<evidence type="ECO:0000313" key="1">
    <source>
        <dbReference type="EMBL" id="KAK3064720.1"/>
    </source>
</evidence>
<sequence>MRFSIALLPILAAFARAQAGYNTFQNPFDIPSSGFSFTAGQQSTIRWTPTTEGSISLVLRSGDSNNLDEGTPIATGIDNSGSYEWTPDASITRGDDYTIEIINDALPDQTNFTPLFVIESDNTQSSSTAEYTSGAPSTPLMLSSVQPTHPVTLASLSSGQTRLTLSTTETSQNEETSSAATSRAATSAPTSSDAVTSSTGNSDSAVPSSSSSSGTPIRVTSTPSSSSSSTTTTSIPIQSSVIVRVASSSFATKVAASSTASAAVTTGTRLLQSSSSDISLSPSSGASMGSSIVGVIVGSSSSSNPEASLSYPISSRASSAMASAASAASASVGSSSSASPTAAPNTGAGTMAREVSGALSILGALAAVLVI</sequence>
<name>A0ACC3DB65_9PEZI</name>
<protein>
    <submittedName>
        <fullName evidence="1">Uncharacterized protein</fullName>
    </submittedName>
</protein>
<organism evidence="1 2">
    <name type="scientific">Coniosporium uncinatum</name>
    <dbReference type="NCBI Taxonomy" id="93489"/>
    <lineage>
        <taxon>Eukaryota</taxon>
        <taxon>Fungi</taxon>
        <taxon>Dikarya</taxon>
        <taxon>Ascomycota</taxon>
        <taxon>Pezizomycotina</taxon>
        <taxon>Dothideomycetes</taxon>
        <taxon>Dothideomycetes incertae sedis</taxon>
        <taxon>Coniosporium</taxon>
    </lineage>
</organism>
<gene>
    <name evidence="1" type="ORF">LTS18_004583</name>
</gene>